<protein>
    <submittedName>
        <fullName evidence="2">Chitin synthase III catalytic subunit-domain-containing protein</fullName>
    </submittedName>
</protein>
<evidence type="ECO:0000313" key="3">
    <source>
        <dbReference type="Proteomes" id="UP000193218"/>
    </source>
</evidence>
<dbReference type="GO" id="GO:0051082">
    <property type="term" value="F:unfolded protein binding"/>
    <property type="evidence" value="ECO:0007669"/>
    <property type="project" value="TreeGrafter"/>
</dbReference>
<dbReference type="OrthoDB" id="5582162at2759"/>
<reference evidence="2 3" key="1">
    <citation type="submission" date="2017-03" db="EMBL/GenBank/DDBJ databases">
        <title>Widespread Adenine N6-methylation of Active Genes in Fungi.</title>
        <authorList>
            <consortium name="DOE Joint Genome Institute"/>
            <person name="Mondo S.J."/>
            <person name="Dannebaum R.O."/>
            <person name="Kuo R.C."/>
            <person name="Louie K.B."/>
            <person name="Bewick A.J."/>
            <person name="Labutti K."/>
            <person name="Haridas S."/>
            <person name="Kuo A."/>
            <person name="Salamov A."/>
            <person name="Ahrendt S.R."/>
            <person name="Lau R."/>
            <person name="Bowen B.P."/>
            <person name="Lipzen A."/>
            <person name="Sullivan W."/>
            <person name="Andreopoulos W.B."/>
            <person name="Clum A."/>
            <person name="Lindquist E."/>
            <person name="Daum C."/>
            <person name="Northen T.R."/>
            <person name="Ramamoorthy G."/>
            <person name="Schmitz R.J."/>
            <person name="Gryganskyi A."/>
            <person name="Culley D."/>
            <person name="Magnuson J."/>
            <person name="James T.Y."/>
            <person name="O'Malley M.A."/>
            <person name="Stajich J.E."/>
            <person name="Spatafora J.W."/>
            <person name="Visel A."/>
            <person name="Grigoriev I.V."/>
        </authorList>
    </citation>
    <scope>NUCLEOTIDE SEQUENCE [LARGE SCALE GENOMIC DNA]</scope>
    <source>
        <strain evidence="2 3">NRRL Y-17943</strain>
    </source>
</reference>
<feature type="transmembrane region" description="Helical" evidence="1">
    <location>
        <begin position="151"/>
        <end position="176"/>
    </location>
</feature>
<accession>A0A1Y1UVB6</accession>
<dbReference type="GeneID" id="33559577"/>
<dbReference type="AlphaFoldDB" id="A0A1Y1UVB6"/>
<feature type="transmembrane region" description="Helical" evidence="1">
    <location>
        <begin position="298"/>
        <end position="319"/>
    </location>
</feature>
<gene>
    <name evidence="2" type="ORF">BD324DRAFT_648045</name>
</gene>
<name>A0A1Y1UVB6_9TREE</name>
<dbReference type="Proteomes" id="UP000193218">
    <property type="component" value="Unassembled WGS sequence"/>
</dbReference>
<dbReference type="PANTHER" id="PTHR35329">
    <property type="entry name" value="CHITIN SYNTHASE EXPORT CHAPERONE"/>
    <property type="match status" value="1"/>
</dbReference>
<organism evidence="2 3">
    <name type="scientific">Kockovaella imperatae</name>
    <dbReference type="NCBI Taxonomy" id="4999"/>
    <lineage>
        <taxon>Eukaryota</taxon>
        <taxon>Fungi</taxon>
        <taxon>Dikarya</taxon>
        <taxon>Basidiomycota</taxon>
        <taxon>Agaricomycotina</taxon>
        <taxon>Tremellomycetes</taxon>
        <taxon>Tremellales</taxon>
        <taxon>Cuniculitremaceae</taxon>
        <taxon>Kockovaella</taxon>
    </lineage>
</organism>
<comment type="caution">
    <text evidence="2">The sequence shown here is derived from an EMBL/GenBank/DDBJ whole genome shotgun (WGS) entry which is preliminary data.</text>
</comment>
<feature type="transmembrane region" description="Helical" evidence="1">
    <location>
        <begin position="188"/>
        <end position="208"/>
    </location>
</feature>
<keyword evidence="1" id="KW-0472">Membrane</keyword>
<proteinExistence type="predicted"/>
<dbReference type="InterPro" id="IPR022057">
    <property type="entry name" value="Chs7"/>
</dbReference>
<feature type="transmembrane region" description="Helical" evidence="1">
    <location>
        <begin position="228"/>
        <end position="254"/>
    </location>
</feature>
<keyword evidence="1" id="KW-1133">Transmembrane helix</keyword>
<dbReference type="InParanoid" id="A0A1Y1UVB6"/>
<sequence>MPDDFGDFHWICQHAPLPQCNLFFNQLWNRDSEFLTTLFPTSSDFYNQYDVDVQSSRDDANVMTARRDSGTGLGANCEIPWVSHRGSIGDVALVVLSAVALIVTVVLISLASRRRAAVGRVELRLLLGGFALHSALQIITMSSLLEQGTTALTVLSAIHIALIVSFFWVLLGNAIVATQVVEDGTPAAVVPLCVIAALFFAPTLYIALDIGLHWTETFRIDSSDPSSLRSITLFVLTLIWPAFAAVANLGIMLFIVSYKLREVKPAIFYVVAFAMFVGGQVIFFLASQPLCDASNQKVNGAFLTTFLNIGAIGMIYLAWLMSGASFG</sequence>
<keyword evidence="3" id="KW-1185">Reference proteome</keyword>
<dbReference type="RefSeq" id="XP_021874834.1">
    <property type="nucleotide sequence ID" value="XM_022017768.1"/>
</dbReference>
<dbReference type="GO" id="GO:0006457">
    <property type="term" value="P:protein folding"/>
    <property type="evidence" value="ECO:0007669"/>
    <property type="project" value="TreeGrafter"/>
</dbReference>
<evidence type="ECO:0000256" key="1">
    <source>
        <dbReference type="SAM" id="Phobius"/>
    </source>
</evidence>
<dbReference type="STRING" id="4999.A0A1Y1UVB6"/>
<feature type="transmembrane region" description="Helical" evidence="1">
    <location>
        <begin position="91"/>
        <end position="111"/>
    </location>
</feature>
<dbReference type="PANTHER" id="PTHR35329:SF1">
    <property type="entry name" value="CHITIN SYNTHASE EXPORT CHAPERONE"/>
    <property type="match status" value="1"/>
</dbReference>
<dbReference type="EMBL" id="NBSH01000001">
    <property type="protein sequence ID" value="ORX41155.1"/>
    <property type="molecule type" value="Genomic_DNA"/>
</dbReference>
<keyword evidence="1" id="KW-0812">Transmembrane</keyword>
<feature type="transmembrane region" description="Helical" evidence="1">
    <location>
        <begin position="123"/>
        <end position="145"/>
    </location>
</feature>
<feature type="transmembrane region" description="Helical" evidence="1">
    <location>
        <begin position="266"/>
        <end position="286"/>
    </location>
</feature>
<dbReference type="GO" id="GO:0005789">
    <property type="term" value="C:endoplasmic reticulum membrane"/>
    <property type="evidence" value="ECO:0007669"/>
    <property type="project" value="TreeGrafter"/>
</dbReference>
<evidence type="ECO:0000313" key="2">
    <source>
        <dbReference type="EMBL" id="ORX41155.1"/>
    </source>
</evidence>
<dbReference type="Pfam" id="PF12271">
    <property type="entry name" value="Chs7"/>
    <property type="match status" value="1"/>
</dbReference>